<dbReference type="InterPro" id="IPR010920">
    <property type="entry name" value="LSM_dom_sf"/>
</dbReference>
<protein>
    <recommendedName>
        <fullName evidence="1">Hfq-related domain-containing protein</fullName>
    </recommendedName>
</protein>
<evidence type="ECO:0000313" key="3">
    <source>
        <dbReference type="Proteomes" id="UP000051861"/>
    </source>
</evidence>
<dbReference type="Proteomes" id="UP000051861">
    <property type="component" value="Unassembled WGS sequence"/>
</dbReference>
<dbReference type="EMBL" id="LIZX01000004">
    <property type="protein sequence ID" value="KPJ70253.1"/>
    <property type="molecule type" value="Genomic_DNA"/>
</dbReference>
<accession>A0A0S7Y657</accession>
<dbReference type="Gene3D" id="2.30.30.100">
    <property type="match status" value="1"/>
</dbReference>
<proteinExistence type="predicted"/>
<evidence type="ECO:0000313" key="2">
    <source>
        <dbReference type="EMBL" id="KPJ70253.1"/>
    </source>
</evidence>
<comment type="caution">
    <text evidence="2">The sequence shown here is derived from an EMBL/GenBank/DDBJ whole genome shotgun (WGS) entry which is preliminary data.</text>
</comment>
<reference evidence="2 3" key="1">
    <citation type="journal article" date="2015" name="Microbiome">
        <title>Genomic resolution of linkages in carbon, nitrogen, and sulfur cycling among widespread estuary sediment bacteria.</title>
        <authorList>
            <person name="Baker B.J."/>
            <person name="Lazar C.S."/>
            <person name="Teske A.P."/>
            <person name="Dick G.J."/>
        </authorList>
    </citation>
    <scope>NUCLEOTIDE SEQUENCE [LARGE SCALE GENOMIC DNA]</scope>
    <source>
        <strain evidence="2">DG_54_3</strain>
    </source>
</reference>
<feature type="domain" description="Hfq-related" evidence="1">
    <location>
        <begin position="45"/>
        <end position="91"/>
    </location>
</feature>
<gene>
    <name evidence="2" type="ORF">AMJ44_00650</name>
</gene>
<dbReference type="InterPro" id="IPR053840">
    <property type="entry name" value="Hfq_1"/>
</dbReference>
<dbReference type="AlphaFoldDB" id="A0A0S7Y657"/>
<dbReference type="Pfam" id="PF21979">
    <property type="entry name" value="Hfq_1"/>
    <property type="match status" value="1"/>
</dbReference>
<dbReference type="SUPFAM" id="SSF50182">
    <property type="entry name" value="Sm-like ribonucleoproteins"/>
    <property type="match status" value="1"/>
</dbReference>
<name>A0A0S7Y657_UNCSA</name>
<evidence type="ECO:0000259" key="1">
    <source>
        <dbReference type="Pfam" id="PF21979"/>
    </source>
</evidence>
<organism evidence="2 3">
    <name type="scientific">candidate division WOR-1 bacterium DG_54_3</name>
    <dbReference type="NCBI Taxonomy" id="1703775"/>
    <lineage>
        <taxon>Bacteria</taxon>
        <taxon>Bacillati</taxon>
        <taxon>Saganbacteria</taxon>
    </lineage>
</organism>
<sequence length="108" mass="13117">MNRKLIRPNFSEIKEKMHKEAQKKKSHPQYETFAENYYYLKQMNKKTPMAVVFQDGQVLEGYIEWYDKNCLKLNRDDAPNLLVYKNSIKYLYKLNENKESKETKKTKK</sequence>